<accession>A0A6B0Z081</accession>
<keyword evidence="3" id="KW-0547">Nucleotide-binding</keyword>
<dbReference type="InterPro" id="IPR027417">
    <property type="entry name" value="P-loop_NTPase"/>
</dbReference>
<name>A0A6B0Z081_9CHLR</name>
<dbReference type="EMBL" id="VXRG01000176">
    <property type="protein sequence ID" value="MXY95865.1"/>
    <property type="molecule type" value="Genomic_DNA"/>
</dbReference>
<proteinExistence type="inferred from homology"/>
<feature type="domain" description="ABC transporter" evidence="5">
    <location>
        <begin position="23"/>
        <end position="72"/>
    </location>
</feature>
<dbReference type="GO" id="GO:0005524">
    <property type="term" value="F:ATP binding"/>
    <property type="evidence" value="ECO:0007669"/>
    <property type="project" value="UniProtKB-KW"/>
</dbReference>
<comment type="caution">
    <text evidence="6">The sequence shown here is derived from an EMBL/GenBank/DDBJ whole genome shotgun (WGS) entry which is preliminary data.</text>
</comment>
<comment type="similarity">
    <text evidence="1">Belongs to the ABC transporter superfamily.</text>
</comment>
<dbReference type="AlphaFoldDB" id="A0A6B0Z081"/>
<evidence type="ECO:0000256" key="2">
    <source>
        <dbReference type="ARBA" id="ARBA00022448"/>
    </source>
</evidence>
<keyword evidence="2" id="KW-0813">Transport</keyword>
<dbReference type="Pfam" id="PF00005">
    <property type="entry name" value="ABC_tran"/>
    <property type="match status" value="1"/>
</dbReference>
<organism evidence="6">
    <name type="scientific">Caldilineaceae bacterium SB0664_bin_27</name>
    <dbReference type="NCBI Taxonomy" id="2605260"/>
    <lineage>
        <taxon>Bacteria</taxon>
        <taxon>Bacillati</taxon>
        <taxon>Chloroflexota</taxon>
        <taxon>Caldilineae</taxon>
        <taxon>Caldilineales</taxon>
        <taxon>Caldilineaceae</taxon>
    </lineage>
</organism>
<dbReference type="GO" id="GO:0016887">
    <property type="term" value="F:ATP hydrolysis activity"/>
    <property type="evidence" value="ECO:0007669"/>
    <property type="project" value="InterPro"/>
</dbReference>
<gene>
    <name evidence="6" type="ORF">F4Y42_20690</name>
</gene>
<evidence type="ECO:0000313" key="6">
    <source>
        <dbReference type="EMBL" id="MXY95865.1"/>
    </source>
</evidence>
<dbReference type="InterPro" id="IPR003439">
    <property type="entry name" value="ABC_transporter-like_ATP-bd"/>
</dbReference>
<sequence length="159" mass="16822">MKGDNAVVTSSLSRSFGTVKAVESVNLSIPGGEIYGFLGPNGAGKTSVVRMLTTLLLPTSGSARVAGHDVVTEPTAVRLKSGAPVPVTCGCSAPAHTRFLRIPPEGPASFLSPFVHSKLSPTETQPYPQSLLSLNSFELSLNTTYTYKSDHRPNMQYVT</sequence>
<evidence type="ECO:0000256" key="1">
    <source>
        <dbReference type="ARBA" id="ARBA00005417"/>
    </source>
</evidence>
<dbReference type="SUPFAM" id="SSF52540">
    <property type="entry name" value="P-loop containing nucleoside triphosphate hydrolases"/>
    <property type="match status" value="1"/>
</dbReference>
<dbReference type="PANTHER" id="PTHR42711">
    <property type="entry name" value="ABC TRANSPORTER ATP-BINDING PROTEIN"/>
    <property type="match status" value="1"/>
</dbReference>
<reference evidence="6" key="1">
    <citation type="submission" date="2019-09" db="EMBL/GenBank/DDBJ databases">
        <title>Characterisation of the sponge microbiome using genome-centric metagenomics.</title>
        <authorList>
            <person name="Engelberts J.P."/>
            <person name="Robbins S.J."/>
            <person name="De Goeij J.M."/>
            <person name="Aranda M."/>
            <person name="Bell S.C."/>
            <person name="Webster N.S."/>
        </authorList>
    </citation>
    <scope>NUCLEOTIDE SEQUENCE</scope>
    <source>
        <strain evidence="6">SB0664_bin_27</strain>
    </source>
</reference>
<evidence type="ECO:0000259" key="5">
    <source>
        <dbReference type="Pfam" id="PF00005"/>
    </source>
</evidence>
<evidence type="ECO:0000256" key="4">
    <source>
        <dbReference type="ARBA" id="ARBA00022840"/>
    </source>
</evidence>
<evidence type="ECO:0000256" key="3">
    <source>
        <dbReference type="ARBA" id="ARBA00022741"/>
    </source>
</evidence>
<dbReference type="PANTHER" id="PTHR42711:SF5">
    <property type="entry name" value="ABC TRANSPORTER ATP-BINDING PROTEIN NATA"/>
    <property type="match status" value="1"/>
</dbReference>
<dbReference type="InterPro" id="IPR050763">
    <property type="entry name" value="ABC_transporter_ATP-binding"/>
</dbReference>
<protein>
    <submittedName>
        <fullName evidence="6">ATP-binding cassette domain-containing protein</fullName>
    </submittedName>
</protein>
<dbReference type="Gene3D" id="3.40.50.300">
    <property type="entry name" value="P-loop containing nucleotide triphosphate hydrolases"/>
    <property type="match status" value="1"/>
</dbReference>
<keyword evidence="4 6" id="KW-0067">ATP-binding</keyword>